<feature type="transmembrane region" description="Helical" evidence="7">
    <location>
        <begin position="229"/>
        <end position="250"/>
    </location>
</feature>
<dbReference type="CDD" id="cd06261">
    <property type="entry name" value="TM_PBP2"/>
    <property type="match status" value="1"/>
</dbReference>
<evidence type="ECO:0000256" key="7">
    <source>
        <dbReference type="RuleBase" id="RU363032"/>
    </source>
</evidence>
<dbReference type="SUPFAM" id="SSF161098">
    <property type="entry name" value="MetI-like"/>
    <property type="match status" value="1"/>
</dbReference>
<feature type="domain" description="ABC transmembrane type-1" evidence="8">
    <location>
        <begin position="67"/>
        <end position="247"/>
    </location>
</feature>
<dbReference type="AlphaFoldDB" id="A0A430S2D5"/>
<dbReference type="GO" id="GO:0005886">
    <property type="term" value="C:plasma membrane"/>
    <property type="evidence" value="ECO:0007669"/>
    <property type="project" value="UniProtKB-SubCell"/>
</dbReference>
<keyword evidence="6 7" id="KW-0472">Membrane</keyword>
<keyword evidence="5 7" id="KW-1133">Transmembrane helix</keyword>
<evidence type="ECO:0000256" key="5">
    <source>
        <dbReference type="ARBA" id="ARBA00022989"/>
    </source>
</evidence>
<dbReference type="GO" id="GO:0055085">
    <property type="term" value="P:transmembrane transport"/>
    <property type="evidence" value="ECO:0007669"/>
    <property type="project" value="InterPro"/>
</dbReference>
<dbReference type="PANTHER" id="PTHR30151">
    <property type="entry name" value="ALKANE SULFONATE ABC TRANSPORTER-RELATED, MEMBRANE SUBUNIT"/>
    <property type="match status" value="1"/>
</dbReference>
<evidence type="ECO:0000256" key="3">
    <source>
        <dbReference type="ARBA" id="ARBA00022475"/>
    </source>
</evidence>
<evidence type="ECO:0000313" key="9">
    <source>
        <dbReference type="EMBL" id="RTH27815.1"/>
    </source>
</evidence>
<reference evidence="9 10" key="1">
    <citation type="journal article" date="2019" name="Extremophiles">
        <title>Biogeography of thermophiles and predominance of Thermus scotoductus in domestic water heaters.</title>
        <authorList>
            <person name="Wilpiszeski R.L."/>
            <person name="Zhang Z."/>
            <person name="House C.H."/>
        </authorList>
    </citation>
    <scope>NUCLEOTIDE SEQUENCE [LARGE SCALE GENOMIC DNA]</scope>
    <source>
        <strain evidence="9 10">25_S25</strain>
    </source>
</reference>
<evidence type="ECO:0000256" key="2">
    <source>
        <dbReference type="ARBA" id="ARBA00022448"/>
    </source>
</evidence>
<dbReference type="EMBL" id="PELY01000054">
    <property type="protein sequence ID" value="RTH27815.1"/>
    <property type="molecule type" value="Genomic_DNA"/>
</dbReference>
<sequence length="272" mass="29592">MLKLKLLTGQGLSWKVRLGQAIFLASLFLAWHLASALESSPFFPGPRLVLSTLLDGLFHSGWMVPHFLTTLLEVFVGYVWAVILGLSLGYLLGTNSLLFRAYEGPLLSLYAIPKVVLYPLFLAAFKLGSNAVIAFGAFHGLFPIAIYTWTAIRSMNPVHLKVARSLGLTSFDILRWVAIPATLPGIVVGLRLGFNLTLLGVILGEMFASRSGLGFLLMSFGGAYVPSRILAVVLCVFFVALVINGLLLTLERRVKSPFAMKGSRDVQGDAYS</sequence>
<dbReference type="Pfam" id="PF00528">
    <property type="entry name" value="BPD_transp_1"/>
    <property type="match status" value="1"/>
</dbReference>
<name>A0A430S2D5_THESC</name>
<organism evidence="9 10">
    <name type="scientific">Thermus scotoductus</name>
    <dbReference type="NCBI Taxonomy" id="37636"/>
    <lineage>
        <taxon>Bacteria</taxon>
        <taxon>Thermotogati</taxon>
        <taxon>Deinococcota</taxon>
        <taxon>Deinococci</taxon>
        <taxon>Thermales</taxon>
        <taxon>Thermaceae</taxon>
        <taxon>Thermus</taxon>
    </lineage>
</organism>
<comment type="subcellular location">
    <subcellularLocation>
        <location evidence="1 7">Cell membrane</location>
        <topology evidence="1 7">Multi-pass membrane protein</topology>
    </subcellularLocation>
</comment>
<dbReference type="InterPro" id="IPR035906">
    <property type="entry name" value="MetI-like_sf"/>
</dbReference>
<comment type="caution">
    <text evidence="9">The sequence shown here is derived from an EMBL/GenBank/DDBJ whole genome shotgun (WGS) entry which is preliminary data.</text>
</comment>
<accession>A0A430S2D5</accession>
<evidence type="ECO:0000256" key="4">
    <source>
        <dbReference type="ARBA" id="ARBA00022692"/>
    </source>
</evidence>
<feature type="transmembrane region" description="Helical" evidence="7">
    <location>
        <begin position="173"/>
        <end position="192"/>
    </location>
</feature>
<dbReference type="Proteomes" id="UP000287306">
    <property type="component" value="Unassembled WGS sequence"/>
</dbReference>
<evidence type="ECO:0000259" key="8">
    <source>
        <dbReference type="PROSITE" id="PS50928"/>
    </source>
</evidence>
<proteinExistence type="inferred from homology"/>
<protein>
    <submittedName>
        <fullName evidence="9">Nitrate ABC transporter permease</fullName>
    </submittedName>
</protein>
<feature type="transmembrane region" description="Helical" evidence="7">
    <location>
        <begin position="104"/>
        <end position="125"/>
    </location>
</feature>
<dbReference type="Gene3D" id="1.10.3720.10">
    <property type="entry name" value="MetI-like"/>
    <property type="match status" value="1"/>
</dbReference>
<dbReference type="InterPro" id="IPR000515">
    <property type="entry name" value="MetI-like"/>
</dbReference>
<evidence type="ECO:0000313" key="10">
    <source>
        <dbReference type="Proteomes" id="UP000287306"/>
    </source>
</evidence>
<keyword evidence="3" id="KW-1003">Cell membrane</keyword>
<dbReference type="PROSITE" id="PS50928">
    <property type="entry name" value="ABC_TM1"/>
    <property type="match status" value="1"/>
</dbReference>
<evidence type="ECO:0000256" key="1">
    <source>
        <dbReference type="ARBA" id="ARBA00004651"/>
    </source>
</evidence>
<evidence type="ECO:0000256" key="6">
    <source>
        <dbReference type="ARBA" id="ARBA00023136"/>
    </source>
</evidence>
<dbReference type="PANTHER" id="PTHR30151:SF0">
    <property type="entry name" value="ABC TRANSPORTER PERMEASE PROTEIN MJ0413-RELATED"/>
    <property type="match status" value="1"/>
</dbReference>
<comment type="similarity">
    <text evidence="7">Belongs to the binding-protein-dependent transport system permease family.</text>
</comment>
<feature type="transmembrane region" description="Helical" evidence="7">
    <location>
        <begin position="67"/>
        <end position="92"/>
    </location>
</feature>
<keyword evidence="4 7" id="KW-0812">Transmembrane</keyword>
<gene>
    <name evidence="9" type="ORF">CSW38_02480</name>
</gene>
<feature type="transmembrane region" description="Helical" evidence="7">
    <location>
        <begin position="131"/>
        <end position="152"/>
    </location>
</feature>
<keyword evidence="2 7" id="KW-0813">Transport</keyword>